<evidence type="ECO:0000313" key="1">
    <source>
        <dbReference type="EMBL" id="WIX82872.1"/>
    </source>
</evidence>
<dbReference type="Proteomes" id="UP001236014">
    <property type="component" value="Chromosome"/>
</dbReference>
<evidence type="ECO:0000313" key="2">
    <source>
        <dbReference type="Proteomes" id="UP001236014"/>
    </source>
</evidence>
<accession>A0A9Y2N1D7</accession>
<protein>
    <submittedName>
        <fullName evidence="1">Uncharacterized protein</fullName>
    </submittedName>
</protein>
<dbReference type="AlphaFoldDB" id="A0A9Y2N1D7"/>
<dbReference type="EMBL" id="CP127294">
    <property type="protein sequence ID" value="WIX82872.1"/>
    <property type="molecule type" value="Genomic_DNA"/>
</dbReference>
<keyword evidence="2" id="KW-1185">Reference proteome</keyword>
<sequence>MIVVPASGDIVGALVERPAVDALTHAVAMARAVRDGGAGVVADVMCETLGWRKHSGSTGDLVGH</sequence>
<dbReference type="KEGG" id="acab:QRX50_19900"/>
<proteinExistence type="predicted"/>
<name>A0A9Y2N1D7_9PSEU</name>
<dbReference type="RefSeq" id="WP_285973435.1">
    <property type="nucleotide sequence ID" value="NZ_CP127294.1"/>
</dbReference>
<reference evidence="1 2" key="1">
    <citation type="submission" date="2023-06" db="EMBL/GenBank/DDBJ databases">
        <authorList>
            <person name="Oyuntsetseg B."/>
            <person name="Kim S.B."/>
        </authorList>
    </citation>
    <scope>NUCLEOTIDE SEQUENCE [LARGE SCALE GENOMIC DNA]</scope>
    <source>
        <strain evidence="1 2">2-15</strain>
    </source>
</reference>
<gene>
    <name evidence="1" type="ORF">QRX50_19900</name>
</gene>
<organism evidence="1 2">
    <name type="scientific">Amycolatopsis carbonis</name>
    <dbReference type="NCBI Taxonomy" id="715471"/>
    <lineage>
        <taxon>Bacteria</taxon>
        <taxon>Bacillati</taxon>
        <taxon>Actinomycetota</taxon>
        <taxon>Actinomycetes</taxon>
        <taxon>Pseudonocardiales</taxon>
        <taxon>Pseudonocardiaceae</taxon>
        <taxon>Amycolatopsis</taxon>
    </lineage>
</organism>